<gene>
    <name evidence="10" type="ORF">OFUS_LOCUS23077</name>
</gene>
<proteinExistence type="inferred from homology"/>
<keyword evidence="6 9" id="KW-0472">Membrane</keyword>
<dbReference type="PANTHER" id="PTHR14233">
    <property type="entry name" value="DUF914-RELATED"/>
    <property type="match status" value="1"/>
</dbReference>
<organism evidence="10 11">
    <name type="scientific">Owenia fusiformis</name>
    <name type="common">Polychaete worm</name>
    <dbReference type="NCBI Taxonomy" id="6347"/>
    <lineage>
        <taxon>Eukaryota</taxon>
        <taxon>Metazoa</taxon>
        <taxon>Spiralia</taxon>
        <taxon>Lophotrochozoa</taxon>
        <taxon>Annelida</taxon>
        <taxon>Polychaeta</taxon>
        <taxon>Sedentaria</taxon>
        <taxon>Canalipalpata</taxon>
        <taxon>Sabellida</taxon>
        <taxon>Oweniida</taxon>
        <taxon>Oweniidae</taxon>
        <taxon>Owenia</taxon>
    </lineage>
</organism>
<comment type="subcellular location">
    <subcellularLocation>
        <location evidence="1">Membrane</location>
        <topology evidence="1">Multi-pass membrane protein</topology>
    </subcellularLocation>
</comment>
<sequence length="369" mass="40506">MKCTRNLVLALALGQLIAVFLAGTAVTSGLLTDRGVAIPTAQSFLNYVLLCVVYTSILACRSGESSLLGILKERWWKYMLIGFVDVEANYLIVKAYHYTTVTSVQLLDCFTIPTVLALSWLFLKVRYRWTHIGGVIFCLAGIGTLVLADVLSKNNAGSGTAENQLLGDALVISGALLYGVSNVAEEAVVRNFDRVEFLGMLGMFGSIINGVQFVLFERREVSDVDFNLNTVLLLLGFAVCLFAVYSIFPIAIQLSSAAAVNLSLLSADFYAVLLGLFLFKYKFHILYFFSIALIIVGIILYNLKPPESQIEQIYDKIPESGDLQSSNGTETPTREPEVETPKLGTCFDIEPVVIENKRTDARTPSCRTS</sequence>
<comment type="function">
    <text evidence="7">Putative solute transporter.</text>
</comment>
<dbReference type="GO" id="GO:0016020">
    <property type="term" value="C:membrane"/>
    <property type="evidence" value="ECO:0007669"/>
    <property type="project" value="UniProtKB-SubCell"/>
</dbReference>
<evidence type="ECO:0000313" key="11">
    <source>
        <dbReference type="Proteomes" id="UP000749559"/>
    </source>
</evidence>
<dbReference type="InterPro" id="IPR009262">
    <property type="entry name" value="SLC35_F1/F2/F6"/>
</dbReference>
<keyword evidence="3" id="KW-0813">Transport</keyword>
<evidence type="ECO:0000256" key="5">
    <source>
        <dbReference type="ARBA" id="ARBA00022989"/>
    </source>
</evidence>
<feature type="transmembrane region" description="Helical" evidence="9">
    <location>
        <begin position="104"/>
        <end position="123"/>
    </location>
</feature>
<evidence type="ECO:0000256" key="9">
    <source>
        <dbReference type="SAM" id="Phobius"/>
    </source>
</evidence>
<feature type="region of interest" description="Disordered" evidence="8">
    <location>
        <begin position="319"/>
        <end position="343"/>
    </location>
</feature>
<feature type="transmembrane region" description="Helical" evidence="9">
    <location>
        <begin position="44"/>
        <end position="63"/>
    </location>
</feature>
<dbReference type="AlphaFoldDB" id="A0A8J1TCC3"/>
<comment type="similarity">
    <text evidence="2">Belongs to the SLC35F solute transporter family.</text>
</comment>
<feature type="transmembrane region" description="Helical" evidence="9">
    <location>
        <begin position="285"/>
        <end position="303"/>
    </location>
</feature>
<dbReference type="OrthoDB" id="429955at2759"/>
<dbReference type="PANTHER" id="PTHR14233:SF4">
    <property type="entry name" value="SOLUTE CARRIER FAMILY 35 MEMBER F2"/>
    <property type="match status" value="1"/>
</dbReference>
<dbReference type="InterPro" id="IPR052221">
    <property type="entry name" value="SLC35F_Transporter"/>
</dbReference>
<protein>
    <submittedName>
        <fullName evidence="10">Uncharacterized protein</fullName>
    </submittedName>
</protein>
<dbReference type="SUPFAM" id="SSF103481">
    <property type="entry name" value="Multidrug resistance efflux transporter EmrE"/>
    <property type="match status" value="2"/>
</dbReference>
<comment type="caution">
    <text evidence="10">The sequence shown here is derived from an EMBL/GenBank/DDBJ whole genome shotgun (WGS) entry which is preliminary data.</text>
</comment>
<dbReference type="GO" id="GO:0022857">
    <property type="term" value="F:transmembrane transporter activity"/>
    <property type="evidence" value="ECO:0007669"/>
    <property type="project" value="InterPro"/>
</dbReference>
<dbReference type="Pfam" id="PF06027">
    <property type="entry name" value="SLC35F"/>
    <property type="match status" value="1"/>
</dbReference>
<evidence type="ECO:0000256" key="8">
    <source>
        <dbReference type="SAM" id="MobiDB-lite"/>
    </source>
</evidence>
<dbReference type="EMBL" id="CAIIXF020000011">
    <property type="protein sequence ID" value="CAH1799013.1"/>
    <property type="molecule type" value="Genomic_DNA"/>
</dbReference>
<feature type="transmembrane region" description="Helical" evidence="9">
    <location>
        <begin position="228"/>
        <end position="252"/>
    </location>
</feature>
<evidence type="ECO:0000256" key="3">
    <source>
        <dbReference type="ARBA" id="ARBA00022448"/>
    </source>
</evidence>
<dbReference type="InterPro" id="IPR037185">
    <property type="entry name" value="EmrE-like"/>
</dbReference>
<reference evidence="10" key="1">
    <citation type="submission" date="2022-03" db="EMBL/GenBank/DDBJ databases">
        <authorList>
            <person name="Martin C."/>
        </authorList>
    </citation>
    <scope>NUCLEOTIDE SEQUENCE</scope>
</reference>
<feature type="transmembrane region" description="Helical" evidence="9">
    <location>
        <begin position="130"/>
        <end position="148"/>
    </location>
</feature>
<dbReference type="Proteomes" id="UP000749559">
    <property type="component" value="Unassembled WGS sequence"/>
</dbReference>
<feature type="transmembrane region" description="Helical" evidence="9">
    <location>
        <begin position="197"/>
        <end position="216"/>
    </location>
</feature>
<evidence type="ECO:0000256" key="1">
    <source>
        <dbReference type="ARBA" id="ARBA00004141"/>
    </source>
</evidence>
<evidence type="ECO:0000256" key="6">
    <source>
        <dbReference type="ARBA" id="ARBA00023136"/>
    </source>
</evidence>
<feature type="transmembrane region" description="Helical" evidence="9">
    <location>
        <begin position="75"/>
        <end position="92"/>
    </location>
</feature>
<evidence type="ECO:0000256" key="2">
    <source>
        <dbReference type="ARBA" id="ARBA00007863"/>
    </source>
</evidence>
<feature type="transmembrane region" description="Helical" evidence="9">
    <location>
        <begin position="258"/>
        <end position="278"/>
    </location>
</feature>
<keyword evidence="5 9" id="KW-1133">Transmembrane helix</keyword>
<accession>A0A8J1TCC3</accession>
<evidence type="ECO:0000313" key="10">
    <source>
        <dbReference type="EMBL" id="CAH1799013.1"/>
    </source>
</evidence>
<keyword evidence="11" id="KW-1185">Reference proteome</keyword>
<name>A0A8J1TCC3_OWEFU</name>
<evidence type="ECO:0000256" key="4">
    <source>
        <dbReference type="ARBA" id="ARBA00022692"/>
    </source>
</evidence>
<keyword evidence="4 9" id="KW-0812">Transmembrane</keyword>
<evidence type="ECO:0000256" key="7">
    <source>
        <dbReference type="ARBA" id="ARBA00037727"/>
    </source>
</evidence>